<dbReference type="OrthoDB" id="5620327at2"/>
<dbReference type="Proteomes" id="UP000095081">
    <property type="component" value="Unassembled WGS sequence"/>
</dbReference>
<comment type="caution">
    <text evidence="2">The sequence shown here is derived from an EMBL/GenBank/DDBJ whole genome shotgun (WGS) entry which is preliminary data.</text>
</comment>
<gene>
    <name evidence="1" type="ORF">BBG20_27720</name>
    <name evidence="2" type="ORF">C9382_02940</name>
</gene>
<keyword evidence="3" id="KW-1185">Reference proteome</keyword>
<evidence type="ECO:0000313" key="2">
    <source>
        <dbReference type="EMBL" id="PTC32648.1"/>
    </source>
</evidence>
<name>A0A2T4GAI0_9PSED</name>
<dbReference type="PANTHER" id="PTHR30613">
    <property type="entry name" value="UNCHARACTERIZED PROTEIN YBIU-RELATED"/>
    <property type="match status" value="1"/>
</dbReference>
<dbReference type="SUPFAM" id="SSF51197">
    <property type="entry name" value="Clavaminate synthase-like"/>
    <property type="match status" value="1"/>
</dbReference>
<evidence type="ECO:0000313" key="3">
    <source>
        <dbReference type="Proteomes" id="UP000095081"/>
    </source>
</evidence>
<dbReference type="InterPro" id="IPR027443">
    <property type="entry name" value="IPNS-like_sf"/>
</dbReference>
<dbReference type="Gene3D" id="2.60.120.330">
    <property type="entry name" value="B-lactam Antibiotic, Isopenicillin N Synthase, Chain"/>
    <property type="match status" value="1"/>
</dbReference>
<dbReference type="InterPro" id="IPR010856">
    <property type="entry name" value="Gig2-like"/>
</dbReference>
<protein>
    <submittedName>
        <fullName evidence="2">DUF1479 domain-containing protein</fullName>
    </submittedName>
</protein>
<proteinExistence type="predicted"/>
<reference evidence="2 4" key="2">
    <citation type="submission" date="2018-03" db="EMBL/GenBank/DDBJ databases">
        <title>Diversity of bacteria associated with corn roots inoculated with woodland soils in Canada, and Description of Pseudomonas aylmerense sp. nov.</title>
        <authorList>
            <person name="Tambong J.T."/>
            <person name="Xu R."/>
            <person name="Tchagang C."/>
        </authorList>
    </citation>
    <scope>NUCLEOTIDE SEQUENCE [LARGE SCALE GENOMIC DNA]</scope>
    <source>
        <strain evidence="2 4">S1E44</strain>
    </source>
</reference>
<dbReference type="RefSeq" id="WP_065909195.1">
    <property type="nucleotide sequence ID" value="NZ_MAUE01000045.1"/>
</dbReference>
<dbReference type="Proteomes" id="UP000240571">
    <property type="component" value="Unassembled WGS sequence"/>
</dbReference>
<reference evidence="1 3" key="1">
    <citation type="submission" date="2016-06" db="EMBL/GenBank/DDBJ databases">
        <title>Draft genome sequence of Pseudomonas sp. S1E40, a novel strain antagonistic activity to fungal plant pathogen.</title>
        <authorList>
            <person name="Tambong J.T."/>
            <person name="Tchagang C."/>
            <person name="Xu R."/>
        </authorList>
    </citation>
    <scope>NUCLEOTIDE SEQUENCE [LARGE SCALE GENOMIC DNA]</scope>
    <source>
        <strain evidence="1 3">S1E40</strain>
    </source>
</reference>
<evidence type="ECO:0000313" key="1">
    <source>
        <dbReference type="EMBL" id="OCW19632.1"/>
    </source>
</evidence>
<dbReference type="PANTHER" id="PTHR30613:SF1">
    <property type="entry name" value="DUF1479 DOMAIN PROTEIN (AFU_ORTHOLOGUE AFUA_5G09280)"/>
    <property type="match status" value="1"/>
</dbReference>
<evidence type="ECO:0000313" key="4">
    <source>
        <dbReference type="Proteomes" id="UP000240571"/>
    </source>
</evidence>
<dbReference type="AlphaFoldDB" id="A0A2T4GAI0"/>
<organism evidence="2 4">
    <name type="scientific">Pseudomonas aylmerensis</name>
    <dbReference type="NCBI Taxonomy" id="1869229"/>
    <lineage>
        <taxon>Bacteria</taxon>
        <taxon>Pseudomonadati</taxon>
        <taxon>Pseudomonadota</taxon>
        <taxon>Gammaproteobacteria</taxon>
        <taxon>Pseudomonadales</taxon>
        <taxon>Pseudomonadaceae</taxon>
        <taxon>Pseudomonas</taxon>
    </lineage>
</organism>
<accession>A0A2T4GAI0</accession>
<dbReference type="EMBL" id="PYWW01000005">
    <property type="protein sequence ID" value="PTC32648.1"/>
    <property type="molecule type" value="Genomic_DNA"/>
</dbReference>
<dbReference type="Pfam" id="PF07350">
    <property type="entry name" value="Gig2-like"/>
    <property type="match status" value="1"/>
</dbReference>
<sequence>MSNYHAFESPELPDDYRRNIVNMKKTLRAQIGDVNALFAEVSAFIADEIASIKAQQALSGSAWPELDFDTIANGQVTDAQRALIKRRGCLVIRNHFAREQVLGWDKSLLDYLDNNHFDTVYRGPADTFFGNLDASRPEIFPIYWSDAQMQVRQHPRMGAAQSFLNRLWTTHSQGQQWFDPDINALYPDRVRRRPPGTTSKGLGPHTDSGALERWLHPAYLKVFDKIYRNDFQAYDPWDAAHRTEVDEYAYKDTVKCSAFRTFQGWTALCDMRADQGVLHTLPIPKAMAYMLLRPLLDDVPEDELCGVAPGKVLPISEKWHPLLVQGMTPIPDVHAGDSVWWHCDVIHSVAPVENQQGWGNVMYVPAAPMCPKNLRYAKDVFRAFEQGVSPDDFPREDYEQQWQDRFTPRQLNSLGRKGLGLE</sequence>
<dbReference type="EMBL" id="MAUE01000045">
    <property type="protein sequence ID" value="OCW19632.1"/>
    <property type="molecule type" value="Genomic_DNA"/>
</dbReference>